<sequence length="103" mass="12224">MRRLTALIPALFLLPAIFKLDIQHFEKMHYIVPACALYLLYDSYQKLQNAFFVLFLVSIVLYNPFIPATYYMNAGWIMFDIFFGIVFLVKVFKWGKLEEEEVI</sequence>
<dbReference type="EMBL" id="QTJV01000004">
    <property type="protein sequence ID" value="RFM34658.1"/>
    <property type="molecule type" value="Genomic_DNA"/>
</dbReference>
<feature type="transmembrane region" description="Helical" evidence="1">
    <location>
        <begin position="51"/>
        <end position="68"/>
    </location>
</feature>
<gene>
    <name evidence="2" type="ORF">DXN04_15445</name>
</gene>
<feature type="transmembrane region" description="Helical" evidence="1">
    <location>
        <begin position="74"/>
        <end position="92"/>
    </location>
</feature>
<keyword evidence="1" id="KW-1133">Transmembrane helix</keyword>
<dbReference type="Proteomes" id="UP000261174">
    <property type="component" value="Unassembled WGS sequence"/>
</dbReference>
<evidence type="ECO:0000313" key="3">
    <source>
        <dbReference type="Proteomes" id="UP000261174"/>
    </source>
</evidence>
<comment type="caution">
    <text evidence="2">The sequence shown here is derived from an EMBL/GenBank/DDBJ whole genome shotgun (WGS) entry which is preliminary data.</text>
</comment>
<organism evidence="2 3">
    <name type="scientific">Chitinophaga silvisoli</name>
    <dbReference type="NCBI Taxonomy" id="2291814"/>
    <lineage>
        <taxon>Bacteria</taxon>
        <taxon>Pseudomonadati</taxon>
        <taxon>Bacteroidota</taxon>
        <taxon>Chitinophagia</taxon>
        <taxon>Chitinophagales</taxon>
        <taxon>Chitinophagaceae</taxon>
        <taxon>Chitinophaga</taxon>
    </lineage>
</organism>
<dbReference type="RefSeq" id="WP_116854240.1">
    <property type="nucleotide sequence ID" value="NZ_QTJV01000004.1"/>
</dbReference>
<dbReference type="Pfam" id="PF20619">
    <property type="entry name" value="DUF6804"/>
    <property type="match status" value="1"/>
</dbReference>
<evidence type="ECO:0000313" key="2">
    <source>
        <dbReference type="EMBL" id="RFM34658.1"/>
    </source>
</evidence>
<dbReference type="AlphaFoldDB" id="A0A3E1P3T1"/>
<evidence type="ECO:0000256" key="1">
    <source>
        <dbReference type="SAM" id="Phobius"/>
    </source>
</evidence>
<protein>
    <submittedName>
        <fullName evidence="2">Uncharacterized protein</fullName>
    </submittedName>
</protein>
<keyword evidence="1" id="KW-0812">Transmembrane</keyword>
<name>A0A3E1P3T1_9BACT</name>
<keyword evidence="3" id="KW-1185">Reference proteome</keyword>
<dbReference type="OrthoDB" id="9865375at2"/>
<reference evidence="2 3" key="1">
    <citation type="submission" date="2018-08" db="EMBL/GenBank/DDBJ databases">
        <title>Chitinophaga sp. K20C18050901, a novel bacterium isolated from forest soil.</title>
        <authorList>
            <person name="Wang C."/>
        </authorList>
    </citation>
    <scope>NUCLEOTIDE SEQUENCE [LARGE SCALE GENOMIC DNA]</scope>
    <source>
        <strain evidence="2 3">K20C18050901</strain>
    </source>
</reference>
<dbReference type="InterPro" id="IPR046548">
    <property type="entry name" value="DUF6804"/>
</dbReference>
<proteinExistence type="predicted"/>
<accession>A0A3E1P3T1</accession>
<keyword evidence="1" id="KW-0472">Membrane</keyword>